<accession>A0ABM8BDF2</accession>
<organism evidence="2 3">
    <name type="scientific">Bombiscardovia apis</name>
    <dbReference type="NCBI Taxonomy" id="2932182"/>
    <lineage>
        <taxon>Bacteria</taxon>
        <taxon>Bacillati</taxon>
        <taxon>Actinomycetota</taxon>
        <taxon>Actinomycetes</taxon>
        <taxon>Bifidobacteriales</taxon>
        <taxon>Bifidobacteriaceae</taxon>
        <taxon>Bombiscardovia</taxon>
    </lineage>
</organism>
<dbReference type="EMBL" id="AP026800">
    <property type="protein sequence ID" value="BDR54929.1"/>
    <property type="molecule type" value="Genomic_DNA"/>
</dbReference>
<sequence>MTNTAIMNTAFTLHVQLHQALTVPKGSVLPPLSSANLFVVVALGAVLLAVALIVVVVVLSKPRKAAPAPQARHIPSANRSKWYKRIDGVVKQHQAGQVSQAEAMSQLAEIVRQFASQATGTDLSTHTLAELSQQTRTASNREQLDLLRQTISALYPPEFADPAVNRQAYEAQVSEAAQWVSTLVERWK</sequence>
<dbReference type="Proteomes" id="UP001321748">
    <property type="component" value="Chromosome"/>
</dbReference>
<gene>
    <name evidence="2" type="ORF">KIMH_10400</name>
</gene>
<protein>
    <recommendedName>
        <fullName evidence="4">DUF4381 domain-containing protein</fullName>
    </recommendedName>
</protein>
<evidence type="ECO:0008006" key="4">
    <source>
        <dbReference type="Google" id="ProtNLM"/>
    </source>
</evidence>
<keyword evidence="1" id="KW-0472">Membrane</keyword>
<evidence type="ECO:0000256" key="1">
    <source>
        <dbReference type="SAM" id="Phobius"/>
    </source>
</evidence>
<keyword evidence="1" id="KW-1133">Transmembrane helix</keyword>
<evidence type="ECO:0000313" key="2">
    <source>
        <dbReference type="EMBL" id="BDR54929.1"/>
    </source>
</evidence>
<feature type="transmembrane region" description="Helical" evidence="1">
    <location>
        <begin position="37"/>
        <end position="59"/>
    </location>
</feature>
<keyword evidence="3" id="KW-1185">Reference proteome</keyword>
<reference evidence="2 3" key="1">
    <citation type="journal article" date="2023" name="Microbiol. Spectr.">
        <title>Symbiosis of Carpenter Bees with Uncharacterized Lactic Acid Bacteria Showing NAD Auxotrophy.</title>
        <authorList>
            <person name="Kawasaki S."/>
            <person name="Ozawa K."/>
            <person name="Mori T."/>
            <person name="Yamamoto A."/>
            <person name="Ito M."/>
            <person name="Ohkuma M."/>
            <person name="Sakamoto M."/>
            <person name="Matsutani M."/>
        </authorList>
    </citation>
    <scope>NUCLEOTIDE SEQUENCE [LARGE SCALE GENOMIC DNA]</scope>
    <source>
        <strain evidence="2 3">KimH</strain>
    </source>
</reference>
<proteinExistence type="predicted"/>
<dbReference type="RefSeq" id="WP_317642436.1">
    <property type="nucleotide sequence ID" value="NZ_AP026800.1"/>
</dbReference>
<name>A0ABM8BDF2_9BIFI</name>
<evidence type="ECO:0000313" key="3">
    <source>
        <dbReference type="Proteomes" id="UP001321748"/>
    </source>
</evidence>
<keyword evidence="1" id="KW-0812">Transmembrane</keyword>